<keyword evidence="5 7" id="KW-1133">Transmembrane helix</keyword>
<feature type="transmembrane region" description="Helical" evidence="7">
    <location>
        <begin position="56"/>
        <end position="78"/>
    </location>
</feature>
<dbReference type="EMBL" id="AQQR01000005">
    <property type="protein sequence ID" value="OWU72832.1"/>
    <property type="molecule type" value="Genomic_DNA"/>
</dbReference>
<accession>A0A225NHA2</accession>
<comment type="subcellular location">
    <subcellularLocation>
        <location evidence="1">Membrane</location>
        <topology evidence="1">Multi-pass membrane protein</topology>
    </subcellularLocation>
</comment>
<evidence type="ECO:0000256" key="1">
    <source>
        <dbReference type="ARBA" id="ARBA00004141"/>
    </source>
</evidence>
<reference evidence="9 10" key="1">
    <citation type="submission" date="2013-04" db="EMBL/GenBank/DDBJ databases">
        <title>Oceanicola sp. 22II1-22F33 Genome Sequencing.</title>
        <authorList>
            <person name="Lai Q."/>
            <person name="Li G."/>
            <person name="Shao Z."/>
        </authorList>
    </citation>
    <scope>NUCLEOTIDE SEQUENCE [LARGE SCALE GENOMIC DNA]</scope>
    <source>
        <strain evidence="9 10">22II1-22F33</strain>
    </source>
</reference>
<evidence type="ECO:0000313" key="9">
    <source>
        <dbReference type="EMBL" id="OWU72832.1"/>
    </source>
</evidence>
<sequence length="246" mass="26525">MFDVTFLGALLAGLLSFASPCILPMVPFYLGYLAGTSVGQLSAEGAVPVRVRRRAVLASVLFALGVITVFVLLGATATALGQVMREYFHVLRWVAAALIFAMGLHFLGVVRIPLLYREWRAEAGDVHDVNLVGAYLIGLAFAFGWTPCVGPVLAAILFTAAGAEAATRGAMLLFTYGVGMTAPFVLAALFVGPFMRWMQRFRRHMGKVEMAMGVLLILFAVLIATNSVNAIAQWMLDHVPWFANVG</sequence>
<organism evidence="9 10">
    <name type="scientific">Marinibacterium profundimaris</name>
    <dbReference type="NCBI Taxonomy" id="1679460"/>
    <lineage>
        <taxon>Bacteria</taxon>
        <taxon>Pseudomonadati</taxon>
        <taxon>Pseudomonadota</taxon>
        <taxon>Alphaproteobacteria</taxon>
        <taxon>Rhodobacterales</taxon>
        <taxon>Paracoccaceae</taxon>
        <taxon>Marinibacterium</taxon>
    </lineage>
</organism>
<feature type="transmembrane region" description="Helical" evidence="7">
    <location>
        <begin position="131"/>
        <end position="158"/>
    </location>
</feature>
<keyword evidence="4" id="KW-0201">Cytochrome c-type biogenesis</keyword>
<evidence type="ECO:0000256" key="4">
    <source>
        <dbReference type="ARBA" id="ARBA00022748"/>
    </source>
</evidence>
<comment type="caution">
    <text evidence="9">The sequence shown here is derived from an EMBL/GenBank/DDBJ whole genome shotgun (WGS) entry which is preliminary data.</text>
</comment>
<dbReference type="OrthoDB" id="9803065at2"/>
<evidence type="ECO:0000256" key="2">
    <source>
        <dbReference type="ARBA" id="ARBA00006143"/>
    </source>
</evidence>
<feature type="transmembrane region" description="Helical" evidence="7">
    <location>
        <begin position="213"/>
        <end position="236"/>
    </location>
</feature>
<keyword evidence="6 7" id="KW-0472">Membrane</keyword>
<comment type="similarity">
    <text evidence="2">Belongs to the DsbD family.</text>
</comment>
<dbReference type="AlphaFoldDB" id="A0A225NHA2"/>
<evidence type="ECO:0000256" key="3">
    <source>
        <dbReference type="ARBA" id="ARBA00022692"/>
    </source>
</evidence>
<gene>
    <name evidence="9" type="ORF">ATO3_14085</name>
</gene>
<evidence type="ECO:0000259" key="8">
    <source>
        <dbReference type="Pfam" id="PF02683"/>
    </source>
</evidence>
<dbReference type="RefSeq" id="WP_088650516.1">
    <property type="nucleotide sequence ID" value="NZ_AQQR01000005.1"/>
</dbReference>
<dbReference type="PANTHER" id="PTHR31272">
    <property type="entry name" value="CYTOCHROME C-TYPE BIOGENESIS PROTEIN HI_1454-RELATED"/>
    <property type="match status" value="1"/>
</dbReference>
<proteinExistence type="inferred from homology"/>
<dbReference type="GO" id="GO:0016020">
    <property type="term" value="C:membrane"/>
    <property type="evidence" value="ECO:0007669"/>
    <property type="project" value="UniProtKB-SubCell"/>
</dbReference>
<feature type="transmembrane region" description="Helical" evidence="7">
    <location>
        <begin position="90"/>
        <end position="110"/>
    </location>
</feature>
<protein>
    <submittedName>
        <fullName evidence="9">Sulfur oxidation protein</fullName>
    </submittedName>
</protein>
<evidence type="ECO:0000256" key="6">
    <source>
        <dbReference type="ARBA" id="ARBA00023136"/>
    </source>
</evidence>
<feature type="domain" description="Cytochrome C biogenesis protein transmembrane" evidence="8">
    <location>
        <begin position="6"/>
        <end position="224"/>
    </location>
</feature>
<dbReference type="PANTHER" id="PTHR31272:SF4">
    <property type="entry name" value="CYTOCHROME C-TYPE BIOGENESIS PROTEIN HI_1454-RELATED"/>
    <property type="match status" value="1"/>
</dbReference>
<dbReference type="InterPro" id="IPR003834">
    <property type="entry name" value="Cyt_c_assmbl_TM_dom"/>
</dbReference>
<evidence type="ECO:0000313" key="10">
    <source>
        <dbReference type="Proteomes" id="UP000215377"/>
    </source>
</evidence>
<feature type="transmembrane region" description="Helical" evidence="7">
    <location>
        <begin position="170"/>
        <end position="192"/>
    </location>
</feature>
<evidence type="ECO:0000256" key="7">
    <source>
        <dbReference type="SAM" id="Phobius"/>
    </source>
</evidence>
<keyword evidence="10" id="KW-1185">Reference proteome</keyword>
<dbReference type="Proteomes" id="UP000215377">
    <property type="component" value="Unassembled WGS sequence"/>
</dbReference>
<dbReference type="Pfam" id="PF02683">
    <property type="entry name" value="DsbD_TM"/>
    <property type="match status" value="1"/>
</dbReference>
<evidence type="ECO:0000256" key="5">
    <source>
        <dbReference type="ARBA" id="ARBA00022989"/>
    </source>
</evidence>
<dbReference type="GO" id="GO:0017004">
    <property type="term" value="P:cytochrome complex assembly"/>
    <property type="evidence" value="ECO:0007669"/>
    <property type="project" value="UniProtKB-KW"/>
</dbReference>
<keyword evidence="3 7" id="KW-0812">Transmembrane</keyword>
<name>A0A225NHA2_9RHOB</name>
<dbReference type="InterPro" id="IPR051790">
    <property type="entry name" value="Cytochrome_c-biogenesis_DsbD"/>
</dbReference>